<dbReference type="Gene3D" id="3.30.465.10">
    <property type="match status" value="1"/>
</dbReference>
<dbReference type="InterPro" id="IPR016167">
    <property type="entry name" value="FAD-bd_PCMH_sub1"/>
</dbReference>
<proteinExistence type="inferred from homology"/>
<dbReference type="SUPFAM" id="SSF56176">
    <property type="entry name" value="FAD-binding/transporter-associated domain-like"/>
    <property type="match status" value="1"/>
</dbReference>
<name>A0A918NBX4_9ACTN</name>
<keyword evidence="5" id="KW-0560">Oxidoreductase</keyword>
<evidence type="ECO:0000259" key="6">
    <source>
        <dbReference type="PROSITE" id="PS51387"/>
    </source>
</evidence>
<protein>
    <submittedName>
        <fullName evidence="7">FAD-linked oxidase</fullName>
    </submittedName>
</protein>
<dbReference type="Gene3D" id="3.40.462.20">
    <property type="match status" value="1"/>
</dbReference>
<dbReference type="PANTHER" id="PTHR42973:SF39">
    <property type="entry name" value="FAD-BINDING PCMH-TYPE DOMAIN-CONTAINING PROTEIN"/>
    <property type="match status" value="1"/>
</dbReference>
<dbReference type="PROSITE" id="PS51387">
    <property type="entry name" value="FAD_PCMH"/>
    <property type="match status" value="1"/>
</dbReference>
<comment type="cofactor">
    <cofactor evidence="1">
        <name>FAD</name>
        <dbReference type="ChEBI" id="CHEBI:57692"/>
    </cofactor>
</comment>
<dbReference type="InterPro" id="IPR006093">
    <property type="entry name" value="Oxy_OxRdtase_FAD_BS"/>
</dbReference>
<gene>
    <name evidence="7" type="ORF">GCM10010358_11730</name>
</gene>
<dbReference type="PANTHER" id="PTHR42973">
    <property type="entry name" value="BINDING OXIDOREDUCTASE, PUTATIVE (AFU_ORTHOLOGUE AFUA_1G17690)-RELATED"/>
    <property type="match status" value="1"/>
</dbReference>
<dbReference type="InterPro" id="IPR016169">
    <property type="entry name" value="FAD-bd_PCMH_sub2"/>
</dbReference>
<dbReference type="InterPro" id="IPR006094">
    <property type="entry name" value="Oxid_FAD_bind_N"/>
</dbReference>
<dbReference type="InterPro" id="IPR050416">
    <property type="entry name" value="FAD-linked_Oxidoreductase"/>
</dbReference>
<dbReference type="PROSITE" id="PS00862">
    <property type="entry name" value="OX2_COVAL_FAD"/>
    <property type="match status" value="1"/>
</dbReference>
<evidence type="ECO:0000256" key="5">
    <source>
        <dbReference type="ARBA" id="ARBA00023002"/>
    </source>
</evidence>
<dbReference type="EMBL" id="BMVU01000003">
    <property type="protein sequence ID" value="GGX59115.1"/>
    <property type="molecule type" value="Genomic_DNA"/>
</dbReference>
<evidence type="ECO:0000256" key="4">
    <source>
        <dbReference type="ARBA" id="ARBA00022827"/>
    </source>
</evidence>
<dbReference type="InterPro" id="IPR016166">
    <property type="entry name" value="FAD-bd_PCMH"/>
</dbReference>
<reference evidence="7" key="1">
    <citation type="journal article" date="2014" name="Int. J. Syst. Evol. Microbiol.">
        <title>Complete genome sequence of Corynebacterium casei LMG S-19264T (=DSM 44701T), isolated from a smear-ripened cheese.</title>
        <authorList>
            <consortium name="US DOE Joint Genome Institute (JGI-PGF)"/>
            <person name="Walter F."/>
            <person name="Albersmeier A."/>
            <person name="Kalinowski J."/>
            <person name="Ruckert C."/>
        </authorList>
    </citation>
    <scope>NUCLEOTIDE SEQUENCE</scope>
    <source>
        <strain evidence="7">JCM 4790</strain>
    </source>
</reference>
<evidence type="ECO:0000313" key="7">
    <source>
        <dbReference type="EMBL" id="GGX59115.1"/>
    </source>
</evidence>
<dbReference type="Gene3D" id="3.30.43.10">
    <property type="entry name" value="Uridine Diphospho-n-acetylenolpyruvylglucosamine Reductase, domain 2"/>
    <property type="match status" value="1"/>
</dbReference>
<accession>A0A918NBX4</accession>
<feature type="domain" description="FAD-binding PCMH-type" evidence="6">
    <location>
        <begin position="48"/>
        <end position="218"/>
    </location>
</feature>
<comment type="caution">
    <text evidence="7">The sequence shown here is derived from an EMBL/GenBank/DDBJ whole genome shotgun (WGS) entry which is preliminary data.</text>
</comment>
<evidence type="ECO:0000256" key="2">
    <source>
        <dbReference type="ARBA" id="ARBA00005466"/>
    </source>
</evidence>
<keyword evidence="8" id="KW-1185">Reference proteome</keyword>
<evidence type="ECO:0000313" key="8">
    <source>
        <dbReference type="Proteomes" id="UP000619244"/>
    </source>
</evidence>
<organism evidence="7 8">
    <name type="scientific">Streptomyces minutiscleroticus</name>
    <dbReference type="NCBI Taxonomy" id="68238"/>
    <lineage>
        <taxon>Bacteria</taxon>
        <taxon>Bacillati</taxon>
        <taxon>Actinomycetota</taxon>
        <taxon>Actinomycetes</taxon>
        <taxon>Kitasatosporales</taxon>
        <taxon>Streptomycetaceae</taxon>
        <taxon>Streptomyces</taxon>
    </lineage>
</organism>
<dbReference type="Pfam" id="PF01565">
    <property type="entry name" value="FAD_binding_4"/>
    <property type="match status" value="1"/>
</dbReference>
<dbReference type="Proteomes" id="UP000619244">
    <property type="component" value="Unassembled WGS sequence"/>
</dbReference>
<dbReference type="GO" id="GO:0016491">
    <property type="term" value="F:oxidoreductase activity"/>
    <property type="evidence" value="ECO:0007669"/>
    <property type="project" value="UniProtKB-KW"/>
</dbReference>
<dbReference type="InterPro" id="IPR036318">
    <property type="entry name" value="FAD-bd_PCMH-like_sf"/>
</dbReference>
<dbReference type="RefSeq" id="WP_229919151.1">
    <property type="nucleotide sequence ID" value="NZ_BMVU01000003.1"/>
</dbReference>
<keyword evidence="4" id="KW-0274">FAD</keyword>
<sequence length="471" mass="49724">MPDEQGTTSTTAAERALAEQLGSSLRGEVIGRGHPGYDEARAVWNGLIDRRPALIARCSGTADVVEAVRAARTHRPLVSIRGGGHQVAGSAVCDEGLVIDLSRTKGVHVDPAARTARAQAGVTWGELDRETQVHGLVAPGGEISVTGIAGLTLGGGLGLVMRAYGLSCDSLRSVQIVTADGVVRTASRDQESDLFWAARGGGRGIGVVTSFEFGLHPLGPDVAAVQLLHPYERAEAVLRAWRDATDSTPDTVTPELALWSVPADPALPRDLHGANVVITVAVYAGPPGAGATAALTPQRQFGPPLVDMSGTVPYTTVQSAHDMLFPDGDRYFMKSLFMDELSDDAIRVLVEWDARRPTPESLIVVRTLGGAVARVGADESAFAHRSARYNVSFDAGWQDPALDEAAIGWARSAWDALKPFASGGMYINFAGLGEDAADGRGAIFGSHEERLERIRAAYDPEGVFAPAARRP</sequence>
<evidence type="ECO:0000256" key="1">
    <source>
        <dbReference type="ARBA" id="ARBA00001974"/>
    </source>
</evidence>
<evidence type="ECO:0000256" key="3">
    <source>
        <dbReference type="ARBA" id="ARBA00022630"/>
    </source>
</evidence>
<keyword evidence="3" id="KW-0285">Flavoprotein</keyword>
<dbReference type="AlphaFoldDB" id="A0A918NBX4"/>
<comment type="similarity">
    <text evidence="2">Belongs to the oxygen-dependent FAD-linked oxidoreductase family.</text>
</comment>
<reference evidence="7" key="2">
    <citation type="submission" date="2020-09" db="EMBL/GenBank/DDBJ databases">
        <authorList>
            <person name="Sun Q."/>
            <person name="Ohkuma M."/>
        </authorList>
    </citation>
    <scope>NUCLEOTIDE SEQUENCE</scope>
    <source>
        <strain evidence="7">JCM 4790</strain>
    </source>
</reference>
<dbReference type="GO" id="GO:0071949">
    <property type="term" value="F:FAD binding"/>
    <property type="evidence" value="ECO:0007669"/>
    <property type="project" value="InterPro"/>
</dbReference>